<dbReference type="EMBL" id="AP019400">
    <property type="protein sequence ID" value="BBI32054.1"/>
    <property type="molecule type" value="Genomic_DNA"/>
</dbReference>
<name>A0A3T1D1U5_9BACL</name>
<feature type="domain" description="Baseplate J-like C-terminal" evidence="3">
    <location>
        <begin position="268"/>
        <end position="358"/>
    </location>
</feature>
<dbReference type="InterPro" id="IPR052399">
    <property type="entry name" value="Phage_Baseplate_Assmbl_Protein"/>
</dbReference>
<accession>A0A3T1D1U5</accession>
<dbReference type="KEGG" id="cohn:KCTCHS21_14530"/>
<dbReference type="InterPro" id="IPR058531">
    <property type="entry name" value="Baseplate_J_M"/>
</dbReference>
<dbReference type="PANTHER" id="PTHR37829:SF3">
    <property type="entry name" value="PROTEIN JAYE-RELATED"/>
    <property type="match status" value="1"/>
</dbReference>
<dbReference type="Pfam" id="PF26078">
    <property type="entry name" value="Baseplate_J_M"/>
    <property type="match status" value="1"/>
</dbReference>
<protein>
    <submittedName>
        <fullName evidence="4">Phage tail protein</fullName>
    </submittedName>
</protein>
<dbReference type="InterPro" id="IPR058530">
    <property type="entry name" value="Baseplate_J-like_C"/>
</dbReference>
<dbReference type="RefSeq" id="WP_130606312.1">
    <property type="nucleotide sequence ID" value="NZ_AP019400.1"/>
</dbReference>
<gene>
    <name evidence="4" type="ORF">KCTCHS21_14530</name>
</gene>
<organism evidence="4 5">
    <name type="scientific">Cohnella abietis</name>
    <dbReference type="NCBI Taxonomy" id="2507935"/>
    <lineage>
        <taxon>Bacteria</taxon>
        <taxon>Bacillati</taxon>
        <taxon>Bacillota</taxon>
        <taxon>Bacilli</taxon>
        <taxon>Bacillales</taxon>
        <taxon>Paenibacillaceae</taxon>
        <taxon>Cohnella</taxon>
    </lineage>
</organism>
<dbReference type="AlphaFoldDB" id="A0A3T1D1U5"/>
<evidence type="ECO:0000259" key="2">
    <source>
        <dbReference type="Pfam" id="PF26078"/>
    </source>
</evidence>
<evidence type="ECO:0000313" key="4">
    <source>
        <dbReference type="EMBL" id="BBI32054.1"/>
    </source>
</evidence>
<dbReference type="Proteomes" id="UP000289856">
    <property type="component" value="Chromosome"/>
</dbReference>
<dbReference type="PANTHER" id="PTHR37829">
    <property type="entry name" value="PHAGE-LIKE ELEMENT PBSX PROTEIN XKDT"/>
    <property type="match status" value="1"/>
</dbReference>
<reference evidence="4 5" key="1">
    <citation type="submission" date="2019-01" db="EMBL/GenBank/DDBJ databases">
        <title>Complete genome sequence of Cohnella hallensis HS21 isolated from Korean fir (Abies koreana) rhizospheric soil.</title>
        <authorList>
            <person name="Jiang L."/>
            <person name="Kang S.W."/>
            <person name="Kim S."/>
            <person name="Jung J."/>
            <person name="Kim C.Y."/>
            <person name="Kim D.H."/>
            <person name="Kim S.W."/>
            <person name="Lee J."/>
        </authorList>
    </citation>
    <scope>NUCLEOTIDE SEQUENCE [LARGE SCALE GENOMIC DNA]</scope>
    <source>
        <strain evidence="4 5">HS21</strain>
    </source>
</reference>
<proteinExistence type="inferred from homology"/>
<evidence type="ECO:0000313" key="5">
    <source>
        <dbReference type="Proteomes" id="UP000289856"/>
    </source>
</evidence>
<dbReference type="OrthoDB" id="2554267at2"/>
<evidence type="ECO:0000256" key="1">
    <source>
        <dbReference type="ARBA" id="ARBA00038087"/>
    </source>
</evidence>
<dbReference type="Pfam" id="PF26079">
    <property type="entry name" value="Baseplate_J_C"/>
    <property type="match status" value="1"/>
</dbReference>
<evidence type="ECO:0000259" key="3">
    <source>
        <dbReference type="Pfam" id="PF26079"/>
    </source>
</evidence>
<feature type="domain" description="Baseplate J-like central" evidence="2">
    <location>
        <begin position="182"/>
        <end position="261"/>
    </location>
</feature>
<keyword evidence="5" id="KW-1185">Reference proteome</keyword>
<comment type="similarity">
    <text evidence="1">Belongs to the Mu gp47/PBSX XkdT family.</text>
</comment>
<sequence>MYEAQTYEEILERMLDRIPGDIDKREGSIIFDALAPAAAEISQMYAQLEMNYNLSFADTASGDFLSKRTAEFGVNRKAAANALRQGLFFNNSDQPFDVPIGSRYSIGGINYMVVSRLFIGKFELESEEEGNVGNQQFGTLLPIDYVNGLVRAELTDIIVPGAEAESDESLRTRFLAAVNDKPFGGNVADYLQKVGSLPGVGGVKVFPVWQGGGTVKVTIVDSTFDAPAAGLLDDVQTVIDPTANAGEGIGYAPIGHKVTIAGAAGVTINIVTTITLRAGYTIGQIEDDIRSAITLYARLLRGTWAAESALVFRVSQMESRILGVEGVADVTSTTLNGMTANIELGVEQIPVIGTVTLNE</sequence>